<dbReference type="EMBL" id="AE010299">
    <property type="protein sequence ID" value="AAM07536.1"/>
    <property type="molecule type" value="Genomic_DNA"/>
</dbReference>
<dbReference type="Proteomes" id="UP000002487">
    <property type="component" value="Chromosome"/>
</dbReference>
<feature type="domain" description="DUF5611" evidence="1">
    <location>
        <begin position="30"/>
        <end position="128"/>
    </location>
</feature>
<dbReference type="EnsemblBacteria" id="AAM07536">
    <property type="protein sequence ID" value="AAM07536"/>
    <property type="gene ID" value="MA_4190"/>
</dbReference>
<name>Q8TIG2_METAC</name>
<protein>
    <recommendedName>
        <fullName evidence="1">DUF5611 domain-containing protein</fullName>
    </recommendedName>
</protein>
<sequence length="133" mass="15574">MLRIIPVCSRQRSSEQTLSEMKISYWRIVMQQYKLKRGFKPEPDRIYQVMQECFPVEISRNGDRFETSYGAMSKITVWVENKKLCVDTVSDVTVKDDETILQTNKAYRDFLLMATGYTAKERLKMAKKEVGEA</sequence>
<reference evidence="2 3" key="1">
    <citation type="journal article" date="2002" name="Genome Res.">
        <title>The genome of Methanosarcina acetivorans reveals extensive metabolic and physiological diversity.</title>
        <authorList>
            <person name="Galagan J.E."/>
            <person name="Nusbaum C."/>
            <person name="Roy A."/>
            <person name="Endrizzi M.G."/>
            <person name="Macdonald P."/>
            <person name="FitzHugh W."/>
            <person name="Calvo S."/>
            <person name="Engels R."/>
            <person name="Smirnov S."/>
            <person name="Atnoor D."/>
            <person name="Brown A."/>
            <person name="Allen N."/>
            <person name="Naylor J."/>
            <person name="Stange-Thomann N."/>
            <person name="DeArellano K."/>
            <person name="Johnson R."/>
            <person name="Linton L."/>
            <person name="McEwan P."/>
            <person name="McKernan K."/>
            <person name="Talamas J."/>
            <person name="Tirrell A."/>
            <person name="Ye W."/>
            <person name="Zimmer A."/>
            <person name="Barber R.D."/>
            <person name="Cann I."/>
            <person name="Graham D.E."/>
            <person name="Grahame D.A."/>
            <person name="Guss A."/>
            <person name="Hedderich R."/>
            <person name="Ingram-Smith C."/>
            <person name="Kuettner C.H."/>
            <person name="Krzycki J.A."/>
            <person name="Leigh J.A."/>
            <person name="Li W."/>
            <person name="Liu J."/>
            <person name="Mukhopadhyay B."/>
            <person name="Reeve J.N."/>
            <person name="Smith K."/>
            <person name="Springer T.A."/>
            <person name="Umayam L.A."/>
            <person name="White O."/>
            <person name="White R.H."/>
            <person name="de Macario E.C."/>
            <person name="Ferry J.G."/>
            <person name="Jarrell K.F."/>
            <person name="Jing H."/>
            <person name="Macario A.J.L."/>
            <person name="Paulsen I."/>
            <person name="Pritchett M."/>
            <person name="Sowers K.R."/>
            <person name="Swanson R.V."/>
            <person name="Zinder S.H."/>
            <person name="Lander E."/>
            <person name="Metcalf W.W."/>
            <person name="Birren B."/>
        </authorList>
    </citation>
    <scope>NUCLEOTIDE SEQUENCE [LARGE SCALE GENOMIC DNA]</scope>
    <source>
        <strain evidence="3">ATCC 35395 / DSM 2834 / JCM 12185 / C2A</strain>
    </source>
</reference>
<keyword evidence="3" id="KW-1185">Reference proteome</keyword>
<organism evidence="2 3">
    <name type="scientific">Methanosarcina acetivorans (strain ATCC 35395 / DSM 2834 / JCM 12185 / C2A)</name>
    <dbReference type="NCBI Taxonomy" id="188937"/>
    <lineage>
        <taxon>Archaea</taxon>
        <taxon>Methanobacteriati</taxon>
        <taxon>Methanobacteriota</taxon>
        <taxon>Stenosarchaea group</taxon>
        <taxon>Methanomicrobia</taxon>
        <taxon>Methanosarcinales</taxon>
        <taxon>Methanosarcinaceae</taxon>
        <taxon>Methanosarcina</taxon>
    </lineage>
</organism>
<gene>
    <name evidence="2" type="ordered locus">MA_4190</name>
</gene>
<evidence type="ECO:0000259" key="1">
    <source>
        <dbReference type="Pfam" id="PF18446"/>
    </source>
</evidence>
<dbReference type="InParanoid" id="Q8TIG2"/>
<dbReference type="HOGENOM" id="CLU_152346_1_0_2"/>
<proteinExistence type="predicted"/>
<dbReference type="Pfam" id="PF18446">
    <property type="entry name" value="DUF5611"/>
    <property type="match status" value="1"/>
</dbReference>
<dbReference type="AlphaFoldDB" id="Q8TIG2"/>
<dbReference type="KEGG" id="mac:MA_4190"/>
<dbReference type="InterPro" id="IPR040713">
    <property type="entry name" value="DUF5611"/>
</dbReference>
<evidence type="ECO:0000313" key="2">
    <source>
        <dbReference type="EMBL" id="AAM07536.1"/>
    </source>
</evidence>
<accession>Q8TIG2</accession>
<evidence type="ECO:0000313" key="3">
    <source>
        <dbReference type="Proteomes" id="UP000002487"/>
    </source>
</evidence>
<dbReference type="Gene3D" id="3.30.310.190">
    <property type="match status" value="1"/>
</dbReference>